<proteinExistence type="predicted"/>
<accession>A0A1D6F1C4</accession>
<protein>
    <submittedName>
        <fullName evidence="1">Uncharacterized protein</fullName>
    </submittedName>
</protein>
<name>A0A1D6F1C4_MAIZE</name>
<reference evidence="1" key="1">
    <citation type="submission" date="2015-12" db="EMBL/GenBank/DDBJ databases">
        <title>Update maize B73 reference genome by single molecule sequencing technologies.</title>
        <authorList>
            <consortium name="Maize Genome Sequencing Project"/>
            <person name="Ware D."/>
        </authorList>
    </citation>
    <scope>NUCLEOTIDE SEQUENCE [LARGE SCALE GENOMIC DNA]</scope>
    <source>
        <tissue evidence="1">Seedling</tissue>
    </source>
</reference>
<dbReference type="EMBL" id="CM007648">
    <property type="protein sequence ID" value="ONM25261.1"/>
    <property type="molecule type" value="Genomic_DNA"/>
</dbReference>
<gene>
    <name evidence="1" type="ORF">ZEAMMB73_Zm00001d006857</name>
</gene>
<dbReference type="AlphaFoldDB" id="A0A1D6F1C4"/>
<sequence length="66" mass="7992">MLPLMIWTMATRYLHKILLNFFVPFDIPFFVLRTMASVLVCFVSFFRVLFRCFLDRLCSLTYDTRN</sequence>
<evidence type="ECO:0000313" key="1">
    <source>
        <dbReference type="EMBL" id="ONM25261.1"/>
    </source>
</evidence>
<organism evidence="1">
    <name type="scientific">Zea mays</name>
    <name type="common">Maize</name>
    <dbReference type="NCBI Taxonomy" id="4577"/>
    <lineage>
        <taxon>Eukaryota</taxon>
        <taxon>Viridiplantae</taxon>
        <taxon>Streptophyta</taxon>
        <taxon>Embryophyta</taxon>
        <taxon>Tracheophyta</taxon>
        <taxon>Spermatophyta</taxon>
        <taxon>Magnoliopsida</taxon>
        <taxon>Liliopsida</taxon>
        <taxon>Poales</taxon>
        <taxon>Poaceae</taxon>
        <taxon>PACMAD clade</taxon>
        <taxon>Panicoideae</taxon>
        <taxon>Andropogonodae</taxon>
        <taxon>Andropogoneae</taxon>
        <taxon>Tripsacinae</taxon>
        <taxon>Zea</taxon>
    </lineage>
</organism>